<feature type="transmembrane region" description="Helical" evidence="2">
    <location>
        <begin position="78"/>
        <end position="101"/>
    </location>
</feature>
<feature type="compositionally biased region" description="Polar residues" evidence="1">
    <location>
        <begin position="1"/>
        <end position="19"/>
    </location>
</feature>
<feature type="transmembrane region" description="Helical" evidence="2">
    <location>
        <begin position="204"/>
        <end position="225"/>
    </location>
</feature>
<accession>B8BZT0</accession>
<dbReference type="InParanoid" id="B8BZT0"/>
<dbReference type="PANTHER" id="PTHR33802:SF2">
    <property type="entry name" value="EF-HAND DOMAIN-CONTAINING PROTEIN"/>
    <property type="match status" value="1"/>
</dbReference>
<organism evidence="4 5">
    <name type="scientific">Thalassiosira pseudonana</name>
    <name type="common">Marine diatom</name>
    <name type="synonym">Cyclotella nana</name>
    <dbReference type="NCBI Taxonomy" id="35128"/>
    <lineage>
        <taxon>Eukaryota</taxon>
        <taxon>Sar</taxon>
        <taxon>Stramenopiles</taxon>
        <taxon>Ochrophyta</taxon>
        <taxon>Bacillariophyta</taxon>
        <taxon>Coscinodiscophyceae</taxon>
        <taxon>Thalassiosirophycidae</taxon>
        <taxon>Thalassiosirales</taxon>
        <taxon>Thalassiosiraceae</taxon>
        <taxon>Thalassiosira</taxon>
    </lineage>
</organism>
<feature type="transmembrane region" description="Helical" evidence="2">
    <location>
        <begin position="232"/>
        <end position="253"/>
    </location>
</feature>
<evidence type="ECO:0000313" key="5">
    <source>
        <dbReference type="Proteomes" id="UP000001449"/>
    </source>
</evidence>
<dbReference type="GO" id="GO:0005509">
    <property type="term" value="F:calcium ion binding"/>
    <property type="evidence" value="ECO:0007669"/>
    <property type="project" value="InterPro"/>
</dbReference>
<dbReference type="AlphaFoldDB" id="B8BZT0"/>
<dbReference type="RefSeq" id="XP_002289863.1">
    <property type="nucleotide sequence ID" value="XM_002289827.1"/>
</dbReference>
<keyword evidence="2" id="KW-0472">Membrane</keyword>
<evidence type="ECO:0000256" key="1">
    <source>
        <dbReference type="SAM" id="MobiDB-lite"/>
    </source>
</evidence>
<dbReference type="Proteomes" id="UP000001449">
    <property type="component" value="Chromosome 4"/>
</dbReference>
<reference evidence="4 5" key="1">
    <citation type="journal article" date="2004" name="Science">
        <title>The genome of the diatom Thalassiosira pseudonana: ecology, evolution, and metabolism.</title>
        <authorList>
            <person name="Armbrust E.V."/>
            <person name="Berges J.A."/>
            <person name="Bowler C."/>
            <person name="Green B.R."/>
            <person name="Martinez D."/>
            <person name="Putnam N.H."/>
            <person name="Zhou S."/>
            <person name="Allen A.E."/>
            <person name="Apt K.E."/>
            <person name="Bechner M."/>
            <person name="Brzezinski M.A."/>
            <person name="Chaal B.K."/>
            <person name="Chiovitti A."/>
            <person name="Davis A.K."/>
            <person name="Demarest M.S."/>
            <person name="Detter J.C."/>
            <person name="Glavina T."/>
            <person name="Goodstein D."/>
            <person name="Hadi M.Z."/>
            <person name="Hellsten U."/>
            <person name="Hildebrand M."/>
            <person name="Jenkins B.D."/>
            <person name="Jurka J."/>
            <person name="Kapitonov V.V."/>
            <person name="Kroger N."/>
            <person name="Lau W.W."/>
            <person name="Lane T.W."/>
            <person name="Larimer F.W."/>
            <person name="Lippmeier J.C."/>
            <person name="Lucas S."/>
            <person name="Medina M."/>
            <person name="Montsant A."/>
            <person name="Obornik M."/>
            <person name="Parker M.S."/>
            <person name="Palenik B."/>
            <person name="Pazour G.J."/>
            <person name="Richardson P.M."/>
            <person name="Rynearson T.A."/>
            <person name="Saito M.A."/>
            <person name="Schwartz D.C."/>
            <person name="Thamatrakoln K."/>
            <person name="Valentin K."/>
            <person name="Vardi A."/>
            <person name="Wilkerson F.P."/>
            <person name="Rokhsar D.S."/>
        </authorList>
    </citation>
    <scope>NUCLEOTIDE SEQUENCE [LARGE SCALE GENOMIC DNA]</scope>
    <source>
        <strain evidence="4 5">CCMP1335</strain>
    </source>
</reference>
<dbReference type="HOGENOM" id="CLU_838089_0_0_1"/>
<evidence type="ECO:0000259" key="3">
    <source>
        <dbReference type="PROSITE" id="PS50222"/>
    </source>
</evidence>
<feature type="region of interest" description="Disordered" evidence="1">
    <location>
        <begin position="1"/>
        <end position="27"/>
    </location>
</feature>
<sequence>MSTSTTSQPRNADASTKSASADGRSSRCNSNRIINTLNIFGYLFNLATAYLGGVAGWFGGVSNQELSDKYQTLITPAAIYFGYIWGLIFLFQGFFAAAQILPRFRDHPLVQRGIGYWYFMTCLAQSAWTICFGYEMFITAFVAMAALLLTLLTILNLQWRSIDQEERKKKSDRFLVANNAISLDDDDFTASFPSLAYWLLRFPFAIHAGWIAIATPLMLSVLLVSKIIDTQIELWVAVISVAMLFGMCMGLLLRQDSGAPSYVFPAVVAYGCAGHEDSSINLMKNVAGFSAIAIGVTIVSRFIALVLRDQICKKKERDYDEDGVGYIDADEV</sequence>
<evidence type="ECO:0000313" key="4">
    <source>
        <dbReference type="EMBL" id="EED93400.1"/>
    </source>
</evidence>
<evidence type="ECO:0000256" key="2">
    <source>
        <dbReference type="SAM" id="Phobius"/>
    </source>
</evidence>
<keyword evidence="2" id="KW-1133">Transmembrane helix</keyword>
<dbReference type="eggNOG" id="ENOG502R0QP">
    <property type="taxonomic scope" value="Eukaryota"/>
</dbReference>
<dbReference type="PROSITE" id="PS50222">
    <property type="entry name" value="EF_HAND_2"/>
    <property type="match status" value="1"/>
</dbReference>
<dbReference type="Gene3D" id="1.20.1260.100">
    <property type="entry name" value="TspO/MBR protein"/>
    <property type="match status" value="1"/>
</dbReference>
<dbReference type="PaxDb" id="35128-Thaps4616"/>
<protein>
    <recommendedName>
        <fullName evidence="3">EF-hand domain-containing protein</fullName>
    </recommendedName>
</protein>
<dbReference type="InterPro" id="IPR002048">
    <property type="entry name" value="EF_hand_dom"/>
</dbReference>
<dbReference type="KEGG" id="tps:THAPSDRAFT_4616"/>
<feature type="transmembrane region" description="Helical" evidence="2">
    <location>
        <begin position="39"/>
        <end position="58"/>
    </location>
</feature>
<keyword evidence="2" id="KW-0812">Transmembrane</keyword>
<dbReference type="EMBL" id="CM000641">
    <property type="protein sequence ID" value="EED93400.1"/>
    <property type="molecule type" value="Genomic_DNA"/>
</dbReference>
<dbReference type="InterPro" id="IPR038330">
    <property type="entry name" value="TspO/MBR-related_sf"/>
</dbReference>
<dbReference type="GeneID" id="7448841"/>
<keyword evidence="5" id="KW-1185">Reference proteome</keyword>
<name>B8BZT0_THAPS</name>
<reference evidence="4 5" key="2">
    <citation type="journal article" date="2008" name="Nature">
        <title>The Phaeodactylum genome reveals the evolutionary history of diatom genomes.</title>
        <authorList>
            <person name="Bowler C."/>
            <person name="Allen A.E."/>
            <person name="Badger J.H."/>
            <person name="Grimwood J."/>
            <person name="Jabbari K."/>
            <person name="Kuo A."/>
            <person name="Maheswari U."/>
            <person name="Martens C."/>
            <person name="Maumus F."/>
            <person name="Otillar R.P."/>
            <person name="Rayko E."/>
            <person name="Salamov A."/>
            <person name="Vandepoele K."/>
            <person name="Beszteri B."/>
            <person name="Gruber A."/>
            <person name="Heijde M."/>
            <person name="Katinka M."/>
            <person name="Mock T."/>
            <person name="Valentin K."/>
            <person name="Verret F."/>
            <person name="Berges J.A."/>
            <person name="Brownlee C."/>
            <person name="Cadoret J.P."/>
            <person name="Chiovitti A."/>
            <person name="Choi C.J."/>
            <person name="Coesel S."/>
            <person name="De Martino A."/>
            <person name="Detter J.C."/>
            <person name="Durkin C."/>
            <person name="Falciatore A."/>
            <person name="Fournet J."/>
            <person name="Haruta M."/>
            <person name="Huysman M.J."/>
            <person name="Jenkins B.D."/>
            <person name="Jiroutova K."/>
            <person name="Jorgensen R.E."/>
            <person name="Joubert Y."/>
            <person name="Kaplan A."/>
            <person name="Kroger N."/>
            <person name="Kroth P.G."/>
            <person name="La Roche J."/>
            <person name="Lindquist E."/>
            <person name="Lommer M."/>
            <person name="Martin-Jezequel V."/>
            <person name="Lopez P.J."/>
            <person name="Lucas S."/>
            <person name="Mangogna M."/>
            <person name="McGinnis K."/>
            <person name="Medlin L.K."/>
            <person name="Montsant A."/>
            <person name="Oudot-Le Secq M.P."/>
            <person name="Napoli C."/>
            <person name="Obornik M."/>
            <person name="Parker M.S."/>
            <person name="Petit J.L."/>
            <person name="Porcel B.M."/>
            <person name="Poulsen N."/>
            <person name="Robison M."/>
            <person name="Rychlewski L."/>
            <person name="Rynearson T.A."/>
            <person name="Schmutz J."/>
            <person name="Shapiro H."/>
            <person name="Siaut M."/>
            <person name="Stanley M."/>
            <person name="Sussman M.R."/>
            <person name="Taylor A.R."/>
            <person name="Vardi A."/>
            <person name="von Dassow P."/>
            <person name="Vyverman W."/>
            <person name="Willis A."/>
            <person name="Wyrwicz L.S."/>
            <person name="Rokhsar D.S."/>
            <person name="Weissenbach J."/>
            <person name="Armbrust E.V."/>
            <person name="Green B.R."/>
            <person name="Van de Peer Y."/>
            <person name="Grigoriev I.V."/>
        </authorList>
    </citation>
    <scope>NUCLEOTIDE SEQUENCE [LARGE SCALE GENOMIC DNA]</scope>
    <source>
        <strain evidence="4 5">CCMP1335</strain>
    </source>
</reference>
<feature type="domain" description="EF-hand" evidence="3">
    <location>
        <begin position="307"/>
        <end position="332"/>
    </location>
</feature>
<proteinExistence type="predicted"/>
<dbReference type="PANTHER" id="PTHR33802">
    <property type="entry name" value="SI:CH211-161H7.5-RELATED"/>
    <property type="match status" value="1"/>
</dbReference>
<feature type="transmembrane region" description="Helical" evidence="2">
    <location>
        <begin position="286"/>
        <end position="307"/>
    </location>
</feature>
<feature type="transmembrane region" description="Helical" evidence="2">
    <location>
        <begin position="136"/>
        <end position="155"/>
    </location>
</feature>
<gene>
    <name evidence="4" type="ORF">THAPSDRAFT_4616</name>
</gene>